<feature type="binding site" evidence="14 15">
    <location>
        <position position="8"/>
    </location>
    <ligand>
        <name>a divalent metal cation</name>
        <dbReference type="ChEBI" id="CHEBI:60240"/>
    </ligand>
</feature>
<dbReference type="Gene3D" id="3.30.420.10">
    <property type="entry name" value="Ribonuclease H-like superfamily/Ribonuclease H"/>
    <property type="match status" value="1"/>
</dbReference>
<dbReference type="GO" id="GO:0030145">
    <property type="term" value="F:manganese ion binding"/>
    <property type="evidence" value="ECO:0007669"/>
    <property type="project" value="UniProtKB-UniRule"/>
</dbReference>
<keyword evidence="12 14" id="KW-0378">Hydrolase</keyword>
<feature type="binding site" evidence="14 15">
    <location>
        <position position="9"/>
    </location>
    <ligand>
        <name>a divalent metal cation</name>
        <dbReference type="ChEBI" id="CHEBI:60240"/>
    </ligand>
</feature>
<keyword evidence="9 14" id="KW-0540">Nuclease</keyword>
<evidence type="ECO:0000259" key="17">
    <source>
        <dbReference type="PROSITE" id="PS51975"/>
    </source>
</evidence>
<keyword evidence="10 14" id="KW-0479">Metal-binding</keyword>
<dbReference type="GO" id="GO:0004523">
    <property type="term" value="F:RNA-DNA hybrid ribonuclease activity"/>
    <property type="evidence" value="ECO:0007669"/>
    <property type="project" value="UniProtKB-UniRule"/>
</dbReference>
<keyword evidence="13 14" id="KW-0464">Manganese</keyword>
<dbReference type="GO" id="GO:0043137">
    <property type="term" value="P:DNA replication, removal of RNA primer"/>
    <property type="evidence" value="ECO:0007669"/>
    <property type="project" value="TreeGrafter"/>
</dbReference>
<comment type="cofactor">
    <cofactor evidence="14 15">
        <name>Mn(2+)</name>
        <dbReference type="ChEBI" id="CHEBI:29035"/>
    </cofactor>
    <cofactor evidence="14 15">
        <name>Mg(2+)</name>
        <dbReference type="ChEBI" id="CHEBI:18420"/>
    </cofactor>
    <text evidence="14 15">Manganese or magnesium. Binds 1 divalent metal ion per monomer in the absence of substrate. May bind a second metal ion after substrate binding.</text>
</comment>
<comment type="cofactor">
    <cofactor evidence="2">
        <name>Mg(2+)</name>
        <dbReference type="ChEBI" id="CHEBI:18420"/>
    </cofactor>
</comment>
<evidence type="ECO:0000256" key="2">
    <source>
        <dbReference type="ARBA" id="ARBA00001946"/>
    </source>
</evidence>
<dbReference type="InterPro" id="IPR024567">
    <property type="entry name" value="RNase_HII/HIII_dom"/>
</dbReference>
<evidence type="ECO:0000256" key="16">
    <source>
        <dbReference type="RuleBase" id="RU003515"/>
    </source>
</evidence>
<dbReference type="GO" id="GO:0032299">
    <property type="term" value="C:ribonuclease H2 complex"/>
    <property type="evidence" value="ECO:0007669"/>
    <property type="project" value="TreeGrafter"/>
</dbReference>
<keyword evidence="8 14" id="KW-0963">Cytoplasm</keyword>
<comment type="function">
    <text evidence="3 14 16">Endonuclease that specifically degrades the RNA of RNA-DNA hybrids.</text>
</comment>
<dbReference type="CDD" id="cd07182">
    <property type="entry name" value="RNase_HII_bacteria_HII_like"/>
    <property type="match status" value="1"/>
</dbReference>
<evidence type="ECO:0000256" key="15">
    <source>
        <dbReference type="PROSITE-ProRule" id="PRU01319"/>
    </source>
</evidence>
<evidence type="ECO:0000256" key="3">
    <source>
        <dbReference type="ARBA" id="ARBA00004065"/>
    </source>
</evidence>
<evidence type="ECO:0000256" key="11">
    <source>
        <dbReference type="ARBA" id="ARBA00022759"/>
    </source>
</evidence>
<evidence type="ECO:0000256" key="14">
    <source>
        <dbReference type="HAMAP-Rule" id="MF_00052"/>
    </source>
</evidence>
<proteinExistence type="inferred from homology"/>
<evidence type="ECO:0000256" key="9">
    <source>
        <dbReference type="ARBA" id="ARBA00022722"/>
    </source>
</evidence>
<comment type="subcellular location">
    <subcellularLocation>
        <location evidence="4 14">Cytoplasm</location>
    </subcellularLocation>
</comment>
<comment type="caution">
    <text evidence="18">The sequence shown here is derived from an EMBL/GenBank/DDBJ whole genome shotgun (WGS) entry which is preliminary data.</text>
</comment>
<dbReference type="EC" id="3.1.26.4" evidence="6 14"/>
<protein>
    <recommendedName>
        <fullName evidence="7 14">Ribonuclease HII</fullName>
        <shortName evidence="14">RNase HII</shortName>
        <ecNumber evidence="6 14">3.1.26.4</ecNumber>
    </recommendedName>
</protein>
<gene>
    <name evidence="14" type="primary">rnhB</name>
    <name evidence="18" type="ORF">DBW92_00050</name>
</gene>
<dbReference type="GO" id="GO:0006298">
    <property type="term" value="P:mismatch repair"/>
    <property type="evidence" value="ECO:0007669"/>
    <property type="project" value="TreeGrafter"/>
</dbReference>
<dbReference type="InterPro" id="IPR036397">
    <property type="entry name" value="RNaseH_sf"/>
</dbReference>
<organism evidence="18 19">
    <name type="scientific">SAR86 cluster bacterium</name>
    <dbReference type="NCBI Taxonomy" id="2030880"/>
    <lineage>
        <taxon>Bacteria</taxon>
        <taxon>Pseudomonadati</taxon>
        <taxon>Pseudomonadota</taxon>
        <taxon>Gammaproteobacteria</taxon>
        <taxon>SAR86 cluster</taxon>
    </lineage>
</organism>
<dbReference type="SUPFAM" id="SSF53098">
    <property type="entry name" value="Ribonuclease H-like"/>
    <property type="match status" value="1"/>
</dbReference>
<evidence type="ECO:0000256" key="7">
    <source>
        <dbReference type="ARBA" id="ARBA00019179"/>
    </source>
</evidence>
<dbReference type="HAMAP" id="MF_00052_B">
    <property type="entry name" value="RNase_HII_B"/>
    <property type="match status" value="1"/>
</dbReference>
<keyword evidence="11 14" id="KW-0255">Endonuclease</keyword>
<dbReference type="AlphaFoldDB" id="A0A368C815"/>
<evidence type="ECO:0000313" key="19">
    <source>
        <dbReference type="Proteomes" id="UP000252915"/>
    </source>
</evidence>
<dbReference type="PROSITE" id="PS51975">
    <property type="entry name" value="RNASE_H_2"/>
    <property type="match status" value="1"/>
</dbReference>
<dbReference type="EMBL" id="QOPI01000001">
    <property type="protein sequence ID" value="RCL45641.1"/>
    <property type="molecule type" value="Genomic_DNA"/>
</dbReference>
<dbReference type="NCBIfam" id="NF000595">
    <property type="entry name" value="PRK00015.1-3"/>
    <property type="match status" value="1"/>
</dbReference>
<sequence>MVLIAGIDEVGRGCLAGPVLAAAVILKEPISGLCDSKKLSPKNREVLSEEIKLKSFYAFGIATPREIDKINILQASLLAMKRAVLNLSVKPSKILVDGIHKPDINFEMEAIIKGDSIIDQISAASIIAKVERDNYMIKIDKKFPNYGFKDHKGYGTKYHYEKINLLGITKIHRKTFKGVTP</sequence>
<dbReference type="PANTHER" id="PTHR10954">
    <property type="entry name" value="RIBONUCLEASE H2 SUBUNIT A"/>
    <property type="match status" value="1"/>
</dbReference>
<evidence type="ECO:0000256" key="6">
    <source>
        <dbReference type="ARBA" id="ARBA00012180"/>
    </source>
</evidence>
<evidence type="ECO:0000256" key="10">
    <source>
        <dbReference type="ARBA" id="ARBA00022723"/>
    </source>
</evidence>
<evidence type="ECO:0000256" key="12">
    <source>
        <dbReference type="ARBA" id="ARBA00022801"/>
    </source>
</evidence>
<feature type="binding site" evidence="14 15">
    <location>
        <position position="97"/>
    </location>
    <ligand>
        <name>a divalent metal cation</name>
        <dbReference type="ChEBI" id="CHEBI:60240"/>
    </ligand>
</feature>
<dbReference type="InterPro" id="IPR022898">
    <property type="entry name" value="RNase_HII"/>
</dbReference>
<evidence type="ECO:0000256" key="4">
    <source>
        <dbReference type="ARBA" id="ARBA00004496"/>
    </source>
</evidence>
<comment type="catalytic activity">
    <reaction evidence="1 14 15 16">
        <text>Endonucleolytic cleavage to 5'-phosphomonoester.</text>
        <dbReference type="EC" id="3.1.26.4"/>
    </reaction>
</comment>
<comment type="similarity">
    <text evidence="5 14 16">Belongs to the RNase HII family.</text>
</comment>
<dbReference type="InterPro" id="IPR012337">
    <property type="entry name" value="RNaseH-like_sf"/>
</dbReference>
<evidence type="ECO:0000256" key="5">
    <source>
        <dbReference type="ARBA" id="ARBA00007383"/>
    </source>
</evidence>
<dbReference type="GO" id="GO:0003723">
    <property type="term" value="F:RNA binding"/>
    <property type="evidence" value="ECO:0007669"/>
    <property type="project" value="UniProtKB-UniRule"/>
</dbReference>
<dbReference type="PANTHER" id="PTHR10954:SF18">
    <property type="entry name" value="RIBONUCLEASE HII"/>
    <property type="match status" value="1"/>
</dbReference>
<accession>A0A368C815</accession>
<reference evidence="18 19" key="1">
    <citation type="journal article" date="2018" name="Microbiome">
        <title>Fine metagenomic profile of the Mediterranean stratified and mixed water columns revealed by assembly and recruitment.</title>
        <authorList>
            <person name="Haro-Moreno J.M."/>
            <person name="Lopez-Perez M."/>
            <person name="De La Torre J.R."/>
            <person name="Picazo A."/>
            <person name="Camacho A."/>
            <person name="Rodriguez-Valera F."/>
        </authorList>
    </citation>
    <scope>NUCLEOTIDE SEQUENCE [LARGE SCALE GENOMIC DNA]</scope>
    <source>
        <strain evidence="18">MED-G78</strain>
    </source>
</reference>
<dbReference type="Pfam" id="PF01351">
    <property type="entry name" value="RNase_HII"/>
    <property type="match status" value="1"/>
</dbReference>
<evidence type="ECO:0000256" key="13">
    <source>
        <dbReference type="ARBA" id="ARBA00023211"/>
    </source>
</evidence>
<name>A0A368C815_9GAMM</name>
<dbReference type="Proteomes" id="UP000252915">
    <property type="component" value="Unassembled WGS sequence"/>
</dbReference>
<dbReference type="InterPro" id="IPR001352">
    <property type="entry name" value="RNase_HII/HIII"/>
</dbReference>
<evidence type="ECO:0000256" key="8">
    <source>
        <dbReference type="ARBA" id="ARBA00022490"/>
    </source>
</evidence>
<evidence type="ECO:0000313" key="18">
    <source>
        <dbReference type="EMBL" id="RCL45641.1"/>
    </source>
</evidence>
<evidence type="ECO:0000256" key="1">
    <source>
        <dbReference type="ARBA" id="ARBA00000077"/>
    </source>
</evidence>
<feature type="domain" description="RNase H type-2" evidence="17">
    <location>
        <begin position="2"/>
        <end position="181"/>
    </location>
</feature>
<dbReference type="GO" id="GO:0005737">
    <property type="term" value="C:cytoplasm"/>
    <property type="evidence" value="ECO:0007669"/>
    <property type="project" value="UniProtKB-SubCell"/>
</dbReference>